<accession>T1DVC2</accession>
<gene>
    <name evidence="1" type="ORF">HFN_2040</name>
</gene>
<comment type="caution">
    <text evidence="1">The sequence shown here is derived from an EMBL/GenBank/DDBJ whole genome shotgun (WGS) entry which is preliminary data.</text>
</comment>
<name>T1DVC2_9HELI</name>
<keyword evidence="2" id="KW-1185">Reference proteome</keyword>
<dbReference type="Proteomes" id="UP000018143">
    <property type="component" value="Unassembled WGS sequence"/>
</dbReference>
<sequence length="60" mass="7093">MVKSAWLFARFCGIVRKDSRSRTAKVRFLNLCFKTHKIIAKSFALESFAKYNFARRFLES</sequence>
<proteinExistence type="predicted"/>
<reference evidence="1 2" key="1">
    <citation type="journal article" date="2013" name="Genome Announc.">
        <title>Draft Genome Sequence of Helicobacter fennelliae Strain MRY12-0050, Isolated from a Bacteremia Patient.</title>
        <authorList>
            <person name="Rimbara E."/>
            <person name="Matsui M."/>
            <person name="Mori S."/>
            <person name="Suzuki S."/>
            <person name="Suzuki M."/>
            <person name="Kim H."/>
            <person name="Sekizuka T."/>
            <person name="Kuroda M."/>
            <person name="Shibayama K."/>
        </authorList>
    </citation>
    <scope>NUCLEOTIDE SEQUENCE [LARGE SCALE GENOMIC DNA]</scope>
    <source>
        <strain evidence="1 2">MRY12-0050</strain>
    </source>
</reference>
<protein>
    <submittedName>
        <fullName evidence="1">Uncharacterized protein</fullName>
    </submittedName>
</protein>
<dbReference type="AlphaFoldDB" id="T1DVC2"/>
<evidence type="ECO:0000313" key="1">
    <source>
        <dbReference type="EMBL" id="GAD18628.1"/>
    </source>
</evidence>
<organism evidence="1 2">
    <name type="scientific">Helicobacter fennelliae MRY12-0050</name>
    <dbReference type="NCBI Taxonomy" id="1325130"/>
    <lineage>
        <taxon>Bacteria</taxon>
        <taxon>Pseudomonadati</taxon>
        <taxon>Campylobacterota</taxon>
        <taxon>Epsilonproteobacteria</taxon>
        <taxon>Campylobacterales</taxon>
        <taxon>Helicobacteraceae</taxon>
        <taxon>Helicobacter</taxon>
    </lineage>
</organism>
<dbReference type="EMBL" id="BASD01000009">
    <property type="protein sequence ID" value="GAD18628.1"/>
    <property type="molecule type" value="Genomic_DNA"/>
</dbReference>
<evidence type="ECO:0000313" key="2">
    <source>
        <dbReference type="Proteomes" id="UP000018143"/>
    </source>
</evidence>